<dbReference type="InterPro" id="IPR036259">
    <property type="entry name" value="MFS_trans_sf"/>
</dbReference>
<dbReference type="OrthoDB" id="5317164at2"/>
<reference evidence="2 3" key="1">
    <citation type="submission" date="2016-10" db="EMBL/GenBank/DDBJ databases">
        <authorList>
            <person name="de Groot N.N."/>
        </authorList>
    </citation>
    <scope>NUCLEOTIDE SEQUENCE [LARGE SCALE GENOMIC DNA]</scope>
    <source>
        <strain evidence="2 3">DSM 20117</strain>
    </source>
</reference>
<feature type="transmembrane region" description="Helical" evidence="1">
    <location>
        <begin position="169"/>
        <end position="189"/>
    </location>
</feature>
<keyword evidence="3" id="KW-1185">Reference proteome</keyword>
<keyword evidence="1" id="KW-0812">Transmembrane</keyword>
<keyword evidence="1" id="KW-1133">Transmembrane helix</keyword>
<dbReference type="EMBL" id="FNKH01000002">
    <property type="protein sequence ID" value="SDQ58237.1"/>
    <property type="molecule type" value="Genomic_DNA"/>
</dbReference>
<dbReference type="KEGG" id="acry:AC20117_08875"/>
<feature type="transmembrane region" description="Helical" evidence="1">
    <location>
        <begin position="307"/>
        <end position="329"/>
    </location>
</feature>
<feature type="transmembrane region" description="Helical" evidence="1">
    <location>
        <begin position="341"/>
        <end position="365"/>
    </location>
</feature>
<feature type="transmembrane region" description="Helical" evidence="1">
    <location>
        <begin position="218"/>
        <end position="240"/>
    </location>
</feature>
<dbReference type="STRING" id="37928.SAMN04489742_1697"/>
<dbReference type="Pfam" id="PF07690">
    <property type="entry name" value="MFS_1"/>
    <property type="match status" value="1"/>
</dbReference>
<feature type="transmembrane region" description="Helical" evidence="1">
    <location>
        <begin position="53"/>
        <end position="72"/>
    </location>
</feature>
<proteinExistence type="predicted"/>
<dbReference type="InterPro" id="IPR011701">
    <property type="entry name" value="MFS"/>
</dbReference>
<evidence type="ECO:0000256" key="1">
    <source>
        <dbReference type="SAM" id="Phobius"/>
    </source>
</evidence>
<dbReference type="Proteomes" id="UP000181917">
    <property type="component" value="Unassembled WGS sequence"/>
</dbReference>
<feature type="transmembrane region" description="Helical" evidence="1">
    <location>
        <begin position="371"/>
        <end position="393"/>
    </location>
</feature>
<organism evidence="2 3">
    <name type="scientific">Crystallibacter crystallopoietes</name>
    <dbReference type="NCBI Taxonomy" id="37928"/>
    <lineage>
        <taxon>Bacteria</taxon>
        <taxon>Bacillati</taxon>
        <taxon>Actinomycetota</taxon>
        <taxon>Actinomycetes</taxon>
        <taxon>Micrococcales</taxon>
        <taxon>Micrococcaceae</taxon>
        <taxon>Crystallibacter</taxon>
    </lineage>
</organism>
<feature type="transmembrane region" description="Helical" evidence="1">
    <location>
        <begin position="141"/>
        <end position="163"/>
    </location>
</feature>
<sequence>MSVVDGVKTERTVRFGLAFVGIMVIAVNLRVAFVSVGPLLVEISSDQGWSNSTAGLLTGLPLIAFAVFSPVAPGLAFRLGLDRALWVSLLLLMLGVLARSAPVEGAIWVGTALLGAAIAFLNVLLPSLVKRDVPTRVSQVTGIYTAAQGAVSAGGAALVVPIAHATNSGWRLALGIWAGLALVALAVLLPRIRRHVSSAGPAADGPSPTYRSPWKSALGWQVTVFMGLQSMAFFILMAWLPSIEQDHGISQVASGMHISVFLSTGTLASLGAGALLHRFTDQRPLALITSVFAVGAYVGLAVAPEVSLLWCVVAALGCGSLIVIALSLFSLRTVHHTQAAALSGMAQSIGYAIAAAGPVAFGALHDLSGGWTLPLAATAGSMLVLCIVAVLSARNRLIG</sequence>
<feature type="transmembrane region" description="Helical" evidence="1">
    <location>
        <begin position="252"/>
        <end position="277"/>
    </location>
</feature>
<dbReference type="RefSeq" id="WP_074700040.1">
    <property type="nucleotide sequence ID" value="NZ_CP018863.1"/>
</dbReference>
<dbReference type="PANTHER" id="PTHR23523">
    <property type="match status" value="1"/>
</dbReference>
<gene>
    <name evidence="2" type="ORF">SAMN04489742_1697</name>
</gene>
<feature type="transmembrane region" description="Helical" evidence="1">
    <location>
        <begin position="107"/>
        <end position="129"/>
    </location>
</feature>
<evidence type="ECO:0000313" key="2">
    <source>
        <dbReference type="EMBL" id="SDQ58237.1"/>
    </source>
</evidence>
<feature type="transmembrane region" description="Helical" evidence="1">
    <location>
        <begin position="84"/>
        <end position="101"/>
    </location>
</feature>
<name>A0A1H1C1X4_9MICC</name>
<dbReference type="PANTHER" id="PTHR23523:SF2">
    <property type="entry name" value="2-NITROIMIDAZOLE TRANSPORTER"/>
    <property type="match status" value="1"/>
</dbReference>
<accession>A0A1H1C1X4</accession>
<dbReference type="SUPFAM" id="SSF103473">
    <property type="entry name" value="MFS general substrate transporter"/>
    <property type="match status" value="1"/>
</dbReference>
<feature type="transmembrane region" description="Helical" evidence="1">
    <location>
        <begin position="12"/>
        <end position="33"/>
    </location>
</feature>
<dbReference type="Gene3D" id="1.20.1250.20">
    <property type="entry name" value="MFS general substrate transporter like domains"/>
    <property type="match status" value="2"/>
</dbReference>
<evidence type="ECO:0000313" key="3">
    <source>
        <dbReference type="Proteomes" id="UP000181917"/>
    </source>
</evidence>
<feature type="transmembrane region" description="Helical" evidence="1">
    <location>
        <begin position="284"/>
        <end position="301"/>
    </location>
</feature>
<protein>
    <submittedName>
        <fullName evidence="2">MFS transporter, CP family, cyanate transporter</fullName>
    </submittedName>
</protein>
<dbReference type="AlphaFoldDB" id="A0A1H1C1X4"/>
<dbReference type="InterPro" id="IPR052524">
    <property type="entry name" value="MFS_Cyanate_Porter"/>
</dbReference>
<keyword evidence="1" id="KW-0472">Membrane</keyword>
<dbReference type="GO" id="GO:0022857">
    <property type="term" value="F:transmembrane transporter activity"/>
    <property type="evidence" value="ECO:0007669"/>
    <property type="project" value="InterPro"/>
</dbReference>